<comment type="caution">
    <text evidence="2">The sequence shown here is derived from an EMBL/GenBank/DDBJ whole genome shotgun (WGS) entry which is preliminary data.</text>
</comment>
<reference evidence="2" key="1">
    <citation type="submission" date="2020-10" db="EMBL/GenBank/DDBJ databases">
        <authorList>
            <person name="Gilroy R."/>
        </authorList>
    </citation>
    <scope>NUCLEOTIDE SEQUENCE</scope>
    <source>
        <strain evidence="2">ChiBcec16-1751</strain>
    </source>
</reference>
<proteinExistence type="predicted"/>
<dbReference type="AlphaFoldDB" id="A0A9D1FA28"/>
<protein>
    <submittedName>
        <fullName evidence="2">Uncharacterized protein</fullName>
    </submittedName>
</protein>
<dbReference type="EMBL" id="DVJJ01000112">
    <property type="protein sequence ID" value="HIS65180.1"/>
    <property type="molecule type" value="Genomic_DNA"/>
</dbReference>
<feature type="transmembrane region" description="Helical" evidence="1">
    <location>
        <begin position="21"/>
        <end position="41"/>
    </location>
</feature>
<accession>A0A9D1FA28</accession>
<feature type="transmembrane region" description="Helical" evidence="1">
    <location>
        <begin position="69"/>
        <end position="96"/>
    </location>
</feature>
<dbReference type="Proteomes" id="UP000886741">
    <property type="component" value="Unassembled WGS sequence"/>
</dbReference>
<name>A0A9D1FA28_9FIRM</name>
<evidence type="ECO:0000256" key="1">
    <source>
        <dbReference type="SAM" id="Phobius"/>
    </source>
</evidence>
<gene>
    <name evidence="2" type="ORF">IAA83_07415</name>
</gene>
<sequence>MKQRHVWMARYLPPGVDPSKSEMGLLTGLISALLFHLQFILRYLSARNDLYTYYHGNIKKLDGTMMPPFWQILGTSLYGCFVAALAMVVVAVQLYSRYYQGGKSIYTMRRLPDRWERWRRVLTIPALAALGYLLLAFVLRCLDFTIYMLCTPEQCLYPYSWLELLNLM</sequence>
<keyword evidence="1" id="KW-0812">Transmembrane</keyword>
<keyword evidence="1" id="KW-0472">Membrane</keyword>
<evidence type="ECO:0000313" key="2">
    <source>
        <dbReference type="EMBL" id="HIS65180.1"/>
    </source>
</evidence>
<reference evidence="2" key="2">
    <citation type="journal article" date="2021" name="PeerJ">
        <title>Extensive microbial diversity within the chicken gut microbiome revealed by metagenomics and culture.</title>
        <authorList>
            <person name="Gilroy R."/>
            <person name="Ravi A."/>
            <person name="Getino M."/>
            <person name="Pursley I."/>
            <person name="Horton D.L."/>
            <person name="Alikhan N.F."/>
            <person name="Baker D."/>
            <person name="Gharbi K."/>
            <person name="Hall N."/>
            <person name="Watson M."/>
            <person name="Adriaenssens E.M."/>
            <person name="Foster-Nyarko E."/>
            <person name="Jarju S."/>
            <person name="Secka A."/>
            <person name="Antonio M."/>
            <person name="Oren A."/>
            <person name="Chaudhuri R.R."/>
            <person name="La Ragione R."/>
            <person name="Hildebrand F."/>
            <person name="Pallen M.J."/>
        </authorList>
    </citation>
    <scope>NUCLEOTIDE SEQUENCE</scope>
    <source>
        <strain evidence="2">ChiBcec16-1751</strain>
    </source>
</reference>
<evidence type="ECO:0000313" key="3">
    <source>
        <dbReference type="Proteomes" id="UP000886741"/>
    </source>
</evidence>
<keyword evidence="1" id="KW-1133">Transmembrane helix</keyword>
<organism evidence="2 3">
    <name type="scientific">Candidatus Avoscillospira avistercoris</name>
    <dbReference type="NCBI Taxonomy" id="2840707"/>
    <lineage>
        <taxon>Bacteria</taxon>
        <taxon>Bacillati</taxon>
        <taxon>Bacillota</taxon>
        <taxon>Clostridia</taxon>
        <taxon>Eubacteriales</taxon>
        <taxon>Oscillospiraceae</taxon>
        <taxon>Oscillospiraceae incertae sedis</taxon>
        <taxon>Candidatus Avoscillospira</taxon>
    </lineage>
</organism>
<feature type="transmembrane region" description="Helical" evidence="1">
    <location>
        <begin position="117"/>
        <end position="139"/>
    </location>
</feature>